<proteinExistence type="predicted"/>
<protein>
    <submittedName>
        <fullName evidence="2">Heterokaryon incompatibility protein-domain-containing protein</fullName>
    </submittedName>
</protein>
<evidence type="ECO:0000313" key="2">
    <source>
        <dbReference type="EMBL" id="KAH7145402.1"/>
    </source>
</evidence>
<reference evidence="2" key="1">
    <citation type="journal article" date="2021" name="Nat. Commun.">
        <title>Genetic determinants of endophytism in the Arabidopsis root mycobiome.</title>
        <authorList>
            <person name="Mesny F."/>
            <person name="Miyauchi S."/>
            <person name="Thiergart T."/>
            <person name="Pickel B."/>
            <person name="Atanasova L."/>
            <person name="Karlsson M."/>
            <person name="Huettel B."/>
            <person name="Barry K.W."/>
            <person name="Haridas S."/>
            <person name="Chen C."/>
            <person name="Bauer D."/>
            <person name="Andreopoulos W."/>
            <person name="Pangilinan J."/>
            <person name="LaButti K."/>
            <person name="Riley R."/>
            <person name="Lipzen A."/>
            <person name="Clum A."/>
            <person name="Drula E."/>
            <person name="Henrissat B."/>
            <person name="Kohler A."/>
            <person name="Grigoriev I.V."/>
            <person name="Martin F.M."/>
            <person name="Hacquard S."/>
        </authorList>
    </citation>
    <scope>NUCLEOTIDE SEQUENCE</scope>
    <source>
        <strain evidence="2">MPI-CAGE-AT-0021</strain>
    </source>
</reference>
<accession>A0A9P9EUT3</accession>
<dbReference type="OrthoDB" id="2157530at2759"/>
<evidence type="ECO:0000313" key="3">
    <source>
        <dbReference type="Proteomes" id="UP000717696"/>
    </source>
</evidence>
<comment type="caution">
    <text evidence="2">The sequence shown here is derived from an EMBL/GenBank/DDBJ whole genome shotgun (WGS) entry which is preliminary data.</text>
</comment>
<evidence type="ECO:0000259" key="1">
    <source>
        <dbReference type="Pfam" id="PF06985"/>
    </source>
</evidence>
<dbReference type="Proteomes" id="UP000717696">
    <property type="component" value="Unassembled WGS sequence"/>
</dbReference>
<dbReference type="AlphaFoldDB" id="A0A9P9EUT3"/>
<dbReference type="PANTHER" id="PTHR24148:SF64">
    <property type="entry name" value="HETEROKARYON INCOMPATIBILITY DOMAIN-CONTAINING PROTEIN"/>
    <property type="match status" value="1"/>
</dbReference>
<keyword evidence="3" id="KW-1185">Reference proteome</keyword>
<dbReference type="PANTHER" id="PTHR24148">
    <property type="entry name" value="ANKYRIN REPEAT DOMAIN-CONTAINING PROTEIN 39 HOMOLOG-RELATED"/>
    <property type="match status" value="1"/>
</dbReference>
<dbReference type="EMBL" id="JAGMUU010000009">
    <property type="protein sequence ID" value="KAH7145402.1"/>
    <property type="molecule type" value="Genomic_DNA"/>
</dbReference>
<feature type="domain" description="Heterokaryon incompatibility" evidence="1">
    <location>
        <begin position="223"/>
        <end position="387"/>
    </location>
</feature>
<gene>
    <name evidence="2" type="ORF">B0J13DRAFT_553465</name>
</gene>
<name>A0A9P9EUT3_9HYPO</name>
<dbReference type="InterPro" id="IPR010730">
    <property type="entry name" value="HET"/>
</dbReference>
<dbReference type="InterPro" id="IPR052895">
    <property type="entry name" value="HetReg/Transcr_Mod"/>
</dbReference>
<organism evidence="2 3">
    <name type="scientific">Dactylonectria estremocensis</name>
    <dbReference type="NCBI Taxonomy" id="1079267"/>
    <lineage>
        <taxon>Eukaryota</taxon>
        <taxon>Fungi</taxon>
        <taxon>Dikarya</taxon>
        <taxon>Ascomycota</taxon>
        <taxon>Pezizomycotina</taxon>
        <taxon>Sordariomycetes</taxon>
        <taxon>Hypocreomycetidae</taxon>
        <taxon>Hypocreales</taxon>
        <taxon>Nectriaceae</taxon>
        <taxon>Dactylonectria</taxon>
    </lineage>
</organism>
<sequence>MNQPNSTWSVAIARSARAEVGECCPRQPYVELRIPDNSKSVRRVVVTTLSHDQGWSDQPHLAGKYEGSCTFFEILVKTSSEHERTGGVSRRSFQRNFHALRQPRRHENVWDSASGDDAQQRFVEGIKAGDTISIIPVAIFQGWVNFIYEIEIRAEGEIENHMGSTALGVPSTSITAAKVNIYEPLDVSRQQTRLLTIHPGAFEEPLICSLTTMSLDGSGHENYEALSYCWGDSRSQAIIQLQRGDEDGGEIFDMPVGESLHDALKHLRPHSGQPRKIWADAICIDQSSVEERSQQVALMRTIYVQADSVLVWLGMSTEWTRKAFTMFKALQNRLRDQLASSPEFTAEQMETLESDAVSSEVPERVGFLSLWSQCQFDWFRRTWVLQEIWNAKAASVHCGFDTVSWSTVSVLLRQFSLEKFVKSFVQSGRVPHFTTGDAIVPSIFLRALWPFENDQRPHNSDEIGQEEILDILIKSHGLKVSDPRDKIFALLQFGVETHNIAGLPDQIRPDYSKSTEKVFTDFVRWWICEHKSLRILSTVHTLKHRGWQQMYYGHPMDLETLGYPTWCFWHAGNEHSIGSTLGLSLHSPYQASGDTVPDTDLISSDEAALHPEVLRLSGHRICTISEISPFPFLDREASGRLGELEDAFMQIFDPAGHRWSLSQDERLLKGSMFNRTVQQFLSRHLMSHLQGFDDEANHFQCLSQCLFTADVSGTTRNGLCPHNARPGDIVCMLHGGSVLYLLREKANPQENTSGDGGKQGKRFEFVGECLLQGHMNGQVVEEVEKNATAKEIFDLV</sequence>
<dbReference type="Pfam" id="PF06985">
    <property type="entry name" value="HET"/>
    <property type="match status" value="1"/>
</dbReference>